<dbReference type="EnsemblPlants" id="Solyc02g062975.1.1">
    <property type="protein sequence ID" value="Solyc02g062975.1.1"/>
    <property type="gene ID" value="Solyc02g062975.1"/>
</dbReference>
<evidence type="ECO:0000313" key="5">
    <source>
        <dbReference type="Proteomes" id="UP000004994"/>
    </source>
</evidence>
<dbReference type="PANTHER" id="PTHR48046:SF1">
    <property type="entry name" value="GLYCOSYLTRANSFERASE-RELATED"/>
    <property type="match status" value="1"/>
</dbReference>
<dbReference type="Gramene" id="Solyc02g062975.1.1">
    <property type="protein sequence ID" value="Solyc02g062975.1.1"/>
    <property type="gene ID" value="Solyc02g062975.1"/>
</dbReference>
<evidence type="ECO:0000256" key="2">
    <source>
        <dbReference type="SAM" id="MobiDB-lite"/>
    </source>
</evidence>
<sequence>MSVFVIIVFLIYIFKQVIQWLNKQNQKSVYMYHLEEVWSLSQQKFIWVVRPPSHGGTDTAYLNSNGNDTRGTFEYLPEDFLTRTKDMDGPSSSYVVKAVRVGFLAIACRTKNELDHADGGARGGDSTEGFADEEIGDSRNGKDFNEAKSIRENVKKLKISAENAPSEGGSSYNTMCEFVKNICTS</sequence>
<protein>
    <submittedName>
        <fullName evidence="4">Uncharacterized protein</fullName>
    </submittedName>
</protein>
<feature type="chain" id="PRO_5018772992" evidence="3">
    <location>
        <begin position="20"/>
        <end position="185"/>
    </location>
</feature>
<keyword evidence="1" id="KW-0328">Glycosyltransferase</keyword>
<feature type="compositionally biased region" description="Basic and acidic residues" evidence="2">
    <location>
        <begin position="136"/>
        <end position="147"/>
    </location>
</feature>
<keyword evidence="3" id="KW-0732">Signal</keyword>
<dbReference type="Gene3D" id="3.40.50.2000">
    <property type="entry name" value="Glycogen Phosphorylase B"/>
    <property type="match status" value="1"/>
</dbReference>
<reference evidence="4" key="2">
    <citation type="submission" date="2019-01" db="UniProtKB">
        <authorList>
            <consortium name="EnsemblPlants"/>
        </authorList>
    </citation>
    <scope>IDENTIFICATION</scope>
    <source>
        <strain evidence="4">cv. Heinz 1706</strain>
    </source>
</reference>
<evidence type="ECO:0000256" key="3">
    <source>
        <dbReference type="SAM" id="SignalP"/>
    </source>
</evidence>
<dbReference type="GO" id="GO:0016757">
    <property type="term" value="F:glycosyltransferase activity"/>
    <property type="evidence" value="ECO:0007669"/>
    <property type="project" value="UniProtKB-KW"/>
</dbReference>
<proteinExistence type="predicted"/>
<reference evidence="4" key="1">
    <citation type="journal article" date="2012" name="Nature">
        <title>The tomato genome sequence provides insights into fleshy fruit evolution.</title>
        <authorList>
            <consortium name="Tomato Genome Consortium"/>
        </authorList>
    </citation>
    <scope>NUCLEOTIDE SEQUENCE [LARGE SCALE GENOMIC DNA]</scope>
    <source>
        <strain evidence="4">cv. Heinz 1706</strain>
    </source>
</reference>
<accession>A0A3Q7EZI4</accession>
<evidence type="ECO:0000256" key="1">
    <source>
        <dbReference type="ARBA" id="ARBA00022676"/>
    </source>
</evidence>
<keyword evidence="5" id="KW-1185">Reference proteome</keyword>
<organism evidence="4">
    <name type="scientific">Solanum lycopersicum</name>
    <name type="common">Tomato</name>
    <name type="synonym">Lycopersicon esculentum</name>
    <dbReference type="NCBI Taxonomy" id="4081"/>
    <lineage>
        <taxon>Eukaryota</taxon>
        <taxon>Viridiplantae</taxon>
        <taxon>Streptophyta</taxon>
        <taxon>Embryophyta</taxon>
        <taxon>Tracheophyta</taxon>
        <taxon>Spermatophyta</taxon>
        <taxon>Magnoliopsida</taxon>
        <taxon>eudicotyledons</taxon>
        <taxon>Gunneridae</taxon>
        <taxon>Pentapetalae</taxon>
        <taxon>asterids</taxon>
        <taxon>lamiids</taxon>
        <taxon>Solanales</taxon>
        <taxon>Solanaceae</taxon>
        <taxon>Solanoideae</taxon>
        <taxon>Solaneae</taxon>
        <taxon>Solanum</taxon>
        <taxon>Solanum subgen. Lycopersicon</taxon>
    </lineage>
</organism>
<dbReference type="InParanoid" id="A0A3Q7EZI4"/>
<dbReference type="PaxDb" id="4081-Solyc02g062980.2.1"/>
<name>A0A3Q7EZI4_SOLLC</name>
<dbReference type="PANTHER" id="PTHR48046">
    <property type="entry name" value="UDP-GLYCOSYLTRANSFERASE 72E1"/>
    <property type="match status" value="1"/>
</dbReference>
<evidence type="ECO:0000313" key="4">
    <source>
        <dbReference type="EnsemblPlants" id="Solyc02g062975.1.1"/>
    </source>
</evidence>
<feature type="signal peptide" evidence="3">
    <location>
        <begin position="1"/>
        <end position="19"/>
    </location>
</feature>
<dbReference type="AlphaFoldDB" id="A0A3Q7EZI4"/>
<keyword evidence="1" id="KW-0808">Transferase</keyword>
<feature type="region of interest" description="Disordered" evidence="2">
    <location>
        <begin position="115"/>
        <end position="147"/>
    </location>
</feature>
<dbReference type="Proteomes" id="UP000004994">
    <property type="component" value="Chromosome 2"/>
</dbReference>